<sequence length="100" mass="10925">MVKVALLVILEAKPEKVKEVEDFLKSALPTVQKETETTAWFAIRLGPTTFGIFDAFPSDSGREAHLTGDVAKALMAKAKDLFSKPPSIQKVDVLADKLPK</sequence>
<dbReference type="InterPro" id="IPR011008">
    <property type="entry name" value="Dimeric_a/b-barrel"/>
</dbReference>
<organism evidence="1 2">
    <name type="scientific">Candidatus Criblamydia sequanensis CRIB-18</name>
    <dbReference type="NCBI Taxonomy" id="1437425"/>
    <lineage>
        <taxon>Bacteria</taxon>
        <taxon>Pseudomonadati</taxon>
        <taxon>Chlamydiota</taxon>
        <taxon>Chlamydiia</taxon>
        <taxon>Parachlamydiales</taxon>
        <taxon>Candidatus Criblamydiaceae</taxon>
        <taxon>Candidatus Criblamydia</taxon>
    </lineage>
</organism>
<protein>
    <recommendedName>
        <fullName evidence="3">Antibiotic biosynthesis monooxygenase</fullName>
    </recommendedName>
</protein>
<evidence type="ECO:0008006" key="3">
    <source>
        <dbReference type="Google" id="ProtNLM"/>
    </source>
</evidence>
<accession>A0A090CXU2</accession>
<dbReference type="EMBL" id="CCEJ010000001">
    <property type="protein sequence ID" value="CDR32851.1"/>
    <property type="molecule type" value="Genomic_DNA"/>
</dbReference>
<dbReference type="STRING" id="1437425.CSEC_0007"/>
<gene>
    <name evidence="1" type="ORF">CSEC_0007</name>
</gene>
<dbReference type="AlphaFoldDB" id="A0A090CXU2"/>
<reference evidence="1" key="2">
    <citation type="submission" date="2014-09" db="EMBL/GenBank/DDBJ databases">
        <title>Criblamydia sequanensis harbors a mega-plasmid encoding arsenite resistance.</title>
        <authorList>
            <person name="Bertelli C."/>
            <person name="Goesmann A."/>
            <person name="Greub G."/>
        </authorList>
    </citation>
    <scope>NUCLEOTIDE SEQUENCE [LARGE SCALE GENOMIC DNA]</scope>
    <source>
        <strain evidence="1">CRIB-18</strain>
    </source>
</reference>
<evidence type="ECO:0000313" key="1">
    <source>
        <dbReference type="EMBL" id="CDR32851.1"/>
    </source>
</evidence>
<dbReference type="Gene3D" id="3.30.70.100">
    <property type="match status" value="1"/>
</dbReference>
<comment type="caution">
    <text evidence="1">The sequence shown here is derived from an EMBL/GenBank/DDBJ whole genome shotgun (WGS) entry which is preliminary data.</text>
</comment>
<evidence type="ECO:0000313" key="2">
    <source>
        <dbReference type="Proteomes" id="UP000031552"/>
    </source>
</evidence>
<dbReference type="RefSeq" id="WP_041016383.1">
    <property type="nucleotide sequence ID" value="NZ_CCEJ010000001.1"/>
</dbReference>
<dbReference type="OrthoDB" id="9804891at2"/>
<proteinExistence type="predicted"/>
<keyword evidence="2" id="KW-1185">Reference proteome</keyword>
<dbReference type="SUPFAM" id="SSF54909">
    <property type="entry name" value="Dimeric alpha+beta barrel"/>
    <property type="match status" value="1"/>
</dbReference>
<dbReference type="eggNOG" id="COG1359">
    <property type="taxonomic scope" value="Bacteria"/>
</dbReference>
<dbReference type="Proteomes" id="UP000031552">
    <property type="component" value="Unassembled WGS sequence"/>
</dbReference>
<reference evidence="1" key="1">
    <citation type="submission" date="2013-12" db="EMBL/GenBank/DDBJ databases">
        <authorList>
            <person name="Linke B."/>
        </authorList>
    </citation>
    <scope>NUCLEOTIDE SEQUENCE [LARGE SCALE GENOMIC DNA]</scope>
    <source>
        <strain evidence="1">CRIB-18</strain>
    </source>
</reference>
<name>A0A090CXU2_9BACT</name>